<proteinExistence type="predicted"/>
<protein>
    <submittedName>
        <fullName evidence="2">Uncharacterized protein</fullName>
    </submittedName>
</protein>
<dbReference type="EMBL" id="JBHUPC010000013">
    <property type="protein sequence ID" value="MFD2892207.1"/>
    <property type="molecule type" value="Genomic_DNA"/>
</dbReference>
<keyword evidence="1" id="KW-0732">Signal</keyword>
<evidence type="ECO:0000313" key="3">
    <source>
        <dbReference type="Proteomes" id="UP001597534"/>
    </source>
</evidence>
<feature type="signal peptide" evidence="1">
    <location>
        <begin position="1"/>
        <end position="23"/>
    </location>
</feature>
<feature type="chain" id="PRO_5047148709" evidence="1">
    <location>
        <begin position="24"/>
        <end position="148"/>
    </location>
</feature>
<evidence type="ECO:0000256" key="1">
    <source>
        <dbReference type="SAM" id="SignalP"/>
    </source>
</evidence>
<keyword evidence="3" id="KW-1185">Reference proteome</keyword>
<dbReference type="RefSeq" id="WP_379811845.1">
    <property type="nucleotide sequence ID" value="NZ_JBHUPC010000013.1"/>
</dbReference>
<reference evidence="3" key="1">
    <citation type="journal article" date="2019" name="Int. J. Syst. Evol. Microbiol.">
        <title>The Global Catalogue of Microorganisms (GCM) 10K type strain sequencing project: providing services to taxonomists for standard genome sequencing and annotation.</title>
        <authorList>
            <consortium name="The Broad Institute Genomics Platform"/>
            <consortium name="The Broad Institute Genome Sequencing Center for Infectious Disease"/>
            <person name="Wu L."/>
            <person name="Ma J."/>
        </authorList>
    </citation>
    <scope>NUCLEOTIDE SEQUENCE [LARGE SCALE GENOMIC DNA]</scope>
    <source>
        <strain evidence="3">KCTC 22671</strain>
    </source>
</reference>
<gene>
    <name evidence="2" type="ORF">ACFS5J_09305</name>
</gene>
<name>A0ABW5YM90_9FLAO</name>
<sequence>MRKLYIFAFILTLSFCGSSDAVAQKGDKPQVVINIRGISKYHDLKELKGMTKGQLIPLYVERVKILFSVIQYFGVSNKSGVTFTDLGIPTSKENIKALDSEIENRTLFLNNNEDFLKAILPYSDTDNIIKSILFYEEVLKLVHTIGVE</sequence>
<organism evidence="2 3">
    <name type="scientific">Flavobacterium chuncheonense</name>
    <dbReference type="NCBI Taxonomy" id="2026653"/>
    <lineage>
        <taxon>Bacteria</taxon>
        <taxon>Pseudomonadati</taxon>
        <taxon>Bacteroidota</taxon>
        <taxon>Flavobacteriia</taxon>
        <taxon>Flavobacteriales</taxon>
        <taxon>Flavobacteriaceae</taxon>
        <taxon>Flavobacterium</taxon>
    </lineage>
</organism>
<comment type="caution">
    <text evidence="2">The sequence shown here is derived from an EMBL/GenBank/DDBJ whole genome shotgun (WGS) entry which is preliminary data.</text>
</comment>
<dbReference type="Proteomes" id="UP001597534">
    <property type="component" value="Unassembled WGS sequence"/>
</dbReference>
<accession>A0ABW5YM90</accession>
<evidence type="ECO:0000313" key="2">
    <source>
        <dbReference type="EMBL" id="MFD2892207.1"/>
    </source>
</evidence>